<gene>
    <name evidence="4" type="ORF">PPYR_11246</name>
</gene>
<proteinExistence type="predicted"/>
<dbReference type="AlphaFoldDB" id="A0A1Y1MNK4"/>
<accession>A0A1Y1MNK4</accession>
<dbReference type="InParanoid" id="A0A1Y1MNK4"/>
<keyword evidence="1" id="KW-0472">Membrane</keyword>
<evidence type="ECO:0008006" key="6">
    <source>
        <dbReference type="Google" id="ProtNLM"/>
    </source>
</evidence>
<evidence type="ECO:0000313" key="5">
    <source>
        <dbReference type="Proteomes" id="UP000327044"/>
    </source>
</evidence>
<sequence>MQLFAITIAILSIHCAFGEQCQKSSQESTDECIQIIHPQHGKLLGNITYMAEEYQNQIEKSLKDVQNLINNSSSVSSGCMKTLLNSVNELSKSYMTKIIMVDANVKHRFMGVYIALMNAIKDVQGCVDRPHVSCEEIRTCCSSVENALYAERGVSVEKISNFLVEFKTQYSSECETILNTIYKLQEDVNDCKAGVTNRKAPLRSHGLLSLIHKSSGSLNVVANGLLVIFTTLSLVMHIKLK</sequence>
<keyword evidence="1" id="KW-0812">Transmembrane</keyword>
<dbReference type="EMBL" id="VVIM01000008">
    <property type="protein sequence ID" value="KAB0794407.1"/>
    <property type="molecule type" value="Genomic_DNA"/>
</dbReference>
<keyword evidence="1" id="KW-1133">Transmembrane helix</keyword>
<evidence type="ECO:0000313" key="3">
    <source>
        <dbReference type="EMBL" id="JAV87254.1"/>
    </source>
</evidence>
<evidence type="ECO:0000256" key="1">
    <source>
        <dbReference type="SAM" id="Phobius"/>
    </source>
</evidence>
<feature type="chain" id="PRO_5036029921" description="Protein TsetseEP domain-containing protein" evidence="2">
    <location>
        <begin position="19"/>
        <end position="241"/>
    </location>
</feature>
<reference evidence="3" key="1">
    <citation type="journal article" date="2016" name="Sci. Rep.">
        <title>Molecular characterization of firefly nuptial gifts: a multi-omics approach sheds light on postcopulatory sexual selection.</title>
        <authorList>
            <person name="Al-Wathiqui N."/>
            <person name="Fallon T.R."/>
            <person name="South A."/>
            <person name="Weng J.K."/>
            <person name="Lewis S.M."/>
        </authorList>
    </citation>
    <scope>NUCLEOTIDE SEQUENCE</scope>
</reference>
<feature type="transmembrane region" description="Helical" evidence="1">
    <location>
        <begin position="220"/>
        <end position="238"/>
    </location>
</feature>
<evidence type="ECO:0000256" key="2">
    <source>
        <dbReference type="SAM" id="SignalP"/>
    </source>
</evidence>
<dbReference type="EMBL" id="GEZM01026083">
    <property type="protein sequence ID" value="JAV87254.1"/>
    <property type="molecule type" value="Transcribed_RNA"/>
</dbReference>
<keyword evidence="5" id="KW-1185">Reference proteome</keyword>
<keyword evidence="2" id="KW-0732">Signal</keyword>
<reference evidence="4" key="3">
    <citation type="submission" date="2019-08" db="EMBL/GenBank/DDBJ databases">
        <authorList>
            <consortium name="Photinus pyralis genome working group"/>
            <person name="Fallon T.R."/>
            <person name="Sander Lower S.E."/>
            <person name="Weng J.-K."/>
        </authorList>
    </citation>
    <scope>NUCLEOTIDE SEQUENCE</scope>
    <source>
        <strain evidence="4">1611_PpyrPB1</strain>
        <tissue evidence="4">Whole body</tissue>
    </source>
</reference>
<feature type="signal peptide" evidence="2">
    <location>
        <begin position="1"/>
        <end position="18"/>
    </location>
</feature>
<organism evidence="3">
    <name type="scientific">Photinus pyralis</name>
    <name type="common">Common eastern firefly</name>
    <name type="synonym">Lampyris pyralis</name>
    <dbReference type="NCBI Taxonomy" id="7054"/>
    <lineage>
        <taxon>Eukaryota</taxon>
        <taxon>Metazoa</taxon>
        <taxon>Ecdysozoa</taxon>
        <taxon>Arthropoda</taxon>
        <taxon>Hexapoda</taxon>
        <taxon>Insecta</taxon>
        <taxon>Pterygota</taxon>
        <taxon>Neoptera</taxon>
        <taxon>Endopterygota</taxon>
        <taxon>Coleoptera</taxon>
        <taxon>Polyphaga</taxon>
        <taxon>Elateriformia</taxon>
        <taxon>Elateroidea</taxon>
        <taxon>Lampyridae</taxon>
        <taxon>Lampyrinae</taxon>
        <taxon>Photinus</taxon>
    </lineage>
</organism>
<name>A0A1Y1MNK4_PHOPY</name>
<protein>
    <recommendedName>
        <fullName evidence="6">Protein TsetseEP domain-containing protein</fullName>
    </recommendedName>
</protein>
<evidence type="ECO:0000313" key="4">
    <source>
        <dbReference type="EMBL" id="KAB0794407.1"/>
    </source>
</evidence>
<reference evidence="4 5" key="2">
    <citation type="journal article" date="2018" name="Elife">
        <title>Firefly genomes illuminate parallel origins of bioluminescence in beetles.</title>
        <authorList>
            <person name="Fallon T.R."/>
            <person name="Lower S.E."/>
            <person name="Chang C.H."/>
            <person name="Bessho-Uehara M."/>
            <person name="Martin G.J."/>
            <person name="Bewick A.J."/>
            <person name="Behringer M."/>
            <person name="Debat H.J."/>
            <person name="Wong I."/>
            <person name="Day J.C."/>
            <person name="Suvorov A."/>
            <person name="Silva C.J."/>
            <person name="Stanger-Hall K.F."/>
            <person name="Hall D.W."/>
            <person name="Schmitz R.J."/>
            <person name="Nelson D.R."/>
            <person name="Lewis S.M."/>
            <person name="Shigenobu S."/>
            <person name="Bybee S.M."/>
            <person name="Larracuente A.M."/>
            <person name="Oba Y."/>
            <person name="Weng J.K."/>
        </authorList>
    </citation>
    <scope>NUCLEOTIDE SEQUENCE [LARGE SCALE GENOMIC DNA]</scope>
    <source>
        <strain evidence="4">1611_PpyrPB1</strain>
        <tissue evidence="4">Whole body</tissue>
    </source>
</reference>
<dbReference type="Proteomes" id="UP000327044">
    <property type="component" value="Unassembled WGS sequence"/>
</dbReference>